<comment type="caution">
    <text evidence="1">The sequence shown here is derived from an EMBL/GenBank/DDBJ whole genome shotgun (WGS) entry which is preliminary data.</text>
</comment>
<dbReference type="EMBL" id="MLAK01000218">
    <property type="protein sequence ID" value="OHT15448.1"/>
    <property type="molecule type" value="Genomic_DNA"/>
</dbReference>
<dbReference type="OrthoDB" id="10619056at2759"/>
<name>A0A1J4KX39_9EUKA</name>
<reference evidence="1" key="1">
    <citation type="submission" date="2016-10" db="EMBL/GenBank/DDBJ databases">
        <authorList>
            <person name="Benchimol M."/>
            <person name="Almeida L.G."/>
            <person name="Vasconcelos A.T."/>
            <person name="Perreira-Neves A."/>
            <person name="Rosa I.A."/>
            <person name="Tasca T."/>
            <person name="Bogo M.R."/>
            <person name="de Souza W."/>
        </authorList>
    </citation>
    <scope>NUCLEOTIDE SEQUENCE [LARGE SCALE GENOMIC DNA]</scope>
    <source>
        <strain evidence="1">K</strain>
    </source>
</reference>
<accession>A0A1J4KX39</accession>
<organism evidence="1 2">
    <name type="scientific">Tritrichomonas foetus</name>
    <dbReference type="NCBI Taxonomy" id="1144522"/>
    <lineage>
        <taxon>Eukaryota</taxon>
        <taxon>Metamonada</taxon>
        <taxon>Parabasalia</taxon>
        <taxon>Tritrichomonadida</taxon>
        <taxon>Tritrichomonadidae</taxon>
        <taxon>Tritrichomonas</taxon>
    </lineage>
</organism>
<dbReference type="Proteomes" id="UP000179807">
    <property type="component" value="Unassembled WGS sequence"/>
</dbReference>
<evidence type="ECO:0000313" key="2">
    <source>
        <dbReference type="Proteomes" id="UP000179807"/>
    </source>
</evidence>
<dbReference type="VEuPathDB" id="TrichDB:TRFO_14055"/>
<keyword evidence="2" id="KW-1185">Reference proteome</keyword>
<dbReference type="GeneID" id="94832280"/>
<proteinExistence type="predicted"/>
<dbReference type="RefSeq" id="XP_068368584.1">
    <property type="nucleotide sequence ID" value="XM_068497576.1"/>
</dbReference>
<evidence type="ECO:0000313" key="1">
    <source>
        <dbReference type="EMBL" id="OHT15448.1"/>
    </source>
</evidence>
<protein>
    <submittedName>
        <fullName evidence="1">Uncharacterized protein</fullName>
    </submittedName>
</protein>
<sequence>MQELSKIIENRQENTAVELINWFQRRHVAIIRSKICPKADFVKEIFTYFINRPTNYEEDEWERLTLIAYIFVISLSPPPKLIPTLPFPRSYGPLVSVYLIMNSMKPPTEERHEQYVEIFQAVINRYISGFGTNHFYSRSPIYFYRLFPSYIEKYLSTRNFLPFINNFLQAVNQVKPTDLNFDFILFTSEMLNKLRSTQIFPNYKKEIEGNLLAAFSNIFELSSASSCIFLQNFFCFWLIFVMKSHSDNRENYTIFADQIEKVTLLFSQTASLKHHELHRTFTWNFCFIFYNFVNKEEHKERILSMICNGIRRVSRIDGLFKISESVTELANKFKIQYKEGNSWAMYYILASLDSTIWALISDLKRITGAASMNSTQNEKIAQHKVSFAEENGGLSPLDNELFALYPKQYFKTPEEVVPVFDRMTQFCDSVRQHLSSNVQFQLTIAKHLGGLLKEELSVNPKANVSVPLHYLLQMMRSWTELIIIASHRQNVMNTYSQRELIYSKVFPGHLSSLLENPKKLLDFAAIFRRFFLIIEEYPREFFPLFAIGIARQMFNAMKKGLLTYTFIEYFKYLSLEVQNYNQSLFFNILSRMMEIAANNTNLFLSQSTTDSSLLYSWILFTIRFGSARTNNQPNPMLGIFLKSYQKLFITAVLYNIKRIANQSIALRTVTLYLQSVKFHNQLQQEEEELKKDMPKKKGRTKPILYEEIQDSAKFEALGTLITLFIEEPNFLELQYLMPFLDATFKIGNKELIAKAAGICLKKFKIEKAKKYCDSFDHASHLFSSFFNVIPKIEFNTAKEILKIIPAYAPLYLQTPHKTFSLTRGIEIEELGFDMDLILESVTNHLSDNEEIISSLFALVTCCFEIVLNNLDLPVDFYTRTVKQLIILLCHCWCFDHLHPKIDTFASYLTISFGDAFIRGDSNVYVLCLLDVAGCSRSAIAKIAMDLSKTFFEYLRTQTFSDTIMHQTVEQFLSSFPPQTRLFSMLCGFSLMIRFFPNYIRLDHLRSFLVQTTDVSPLDLKFPRIVNRFLKEYLLTKPPTEKEPFVQMVYDIICPLSMGIRNVLMKRVSKLGLPIPVSSIDEIQQCPTQFLMIQQLTLAFLCGLLNPFEMNPALGSKVVEFMATRNGESCSLEKLSRILALIQAILKNDQVFKYFSDGGHLPSFLHFFFSSLSSRFSPINKSAKKSFIHLKDKAQNDPTFERQLQDFYQNPEKIFKFFSPFPDRINFYVRLTKIIPQKIPSSIIKLFFNAIYEYEEKKDSEKMKYLANFIKILKFFTVTEYVNQNSVRETVLSQFCESTTYLQMYIKVMVQLYEHNEIPFVTVTRKYISRFLIMFPLESIDFLMNNEHSIFSFFFIEDLIVHDKTKIFLNTFLDIFGHINDYSSHHPSLFKLVENLSRIKDIAIEPNFFKALQNNFNSLFPIISDQSHHNDNDFTLITYTANAIINVFKYKIDAKRVIGFCKVFSLNYFTRSNVYRQYVINVFRKTSQEFLEQLLELIISSLDIIKPLYLDILLPHLIKNFKGDLSFLWDLIANWLNEKENARYAFLHAIIYLLDQCKPTQRAIVTILEVMKITFPSSDINLLIYSLKIATKLSKMKLLPPEVYYSIFKQLFTYQKFSEPPYSKYLVEFLKSSPENLKQLKSNDYNFLAFYMHHRFLQPRELQKVISPINSVFLAAPELYKYLPFSLITAVATLLENKLHFIRKGEELNEVEETFICAIQFCQATKLTQDEFDFFVQVCYHYIQFLLRNDIRDSKFFDIFYSFLINNETDVFPIEMLGNIHEITSYTFGLVCCASKIKGNILFNDYTELVEQTLKFVENEHYSVDIDNLKCFMNSIFKDKRIATKYNHAIHSMFDNVRSRYSSTNCERLFVIAKTIVKHQKSTYLFTLWTFYENLKGKNVDREPLLRFLIKCLEDVALEKQIATVQMIFNKVRHSKRKTHIFTTSLPYIFHSTTVKNSAKQYIVENLIPLLLIDKLCNAEKLLAMLYEYRKTTAFDTDQYIIQVLLLRAHRANDSGSLLFIERVIEFLPVSMKERVVYLFTILPIEMWEDSFLPVIIALLTPKVKIWQPLFTLSHQFSSIGGELVAVTFAKLIDDNNKIHFQNFLAWLMKSHTKVKHTQIITGVITMFHTRRIKIPYYLAEKAVKYSGHNHLLEFFLEPDSIPTWRYLLPHDANDLIYGLYRPLLSTSQAAAIALTFMNEYEAAKKSYIQVGPPIFQAMKEINDHFIAMCNNDSIKSLLMPLTTINRTNSVLVLLEEAATSYITHKNEVNLDILDKVTEANLSTAIGKKYLSAFEKERLTIIQAMISAISGKPQLNPDISCLNHSFITLYQKFERLLKNMEPKPEVQIVGGNPVCLMMPSMRSQFVRVCGYTSRGMVAVGKEHIEEYFMKIDNKIKDNEMMAVDWRNFAAFAFNVFCAQPSSSLFATAYGAYFKLFDEKLNYPQFVIQEAAARIITLCRLAISKNDIELIQTVKSSSNVFTPQNGEQWRFWLPHIVELADAPWFFDLAYGLFTEMSYRSVLYARKNKSKNLEEVLKKLIHDHPSSQISMMEITENFFNSLFSLNFEEKQNQSLLLDFALECQKLKDVESIDLMSVRRQMATNSFQRSLKALTVKLIQMIGDFPTFANTVKNMTFEELSIYIQNLTQSKMNISEMRNIISKSTQTVNDNLPFIFPLRLEKKLQISILQIQDNFNILSPNMIIIKMVSSMYQWKHYIVQRTTTPGGYHKSVLTLANAMFLFKTMLQRQYSSRRRNLIIFPSQFFEIGCDMILIPVISEARTFEDFFRESMMMTSNEWLDRYVVKDEYTNQLVVTEEGRKSISTFPHNYFTQVLFNVLRESDLLKMRPLLANSVIVSCLMRHVFNAPYPHMDDLVVCQQSAVIPLMHSSYDYGQITDIKPRVDSSFRLSPNMVDVLGPSLDGSCIMTMAVFSKVMTKNIESVRSYIEAMIGDEDYENQRRRSLEDCIETRTAIESRFLNFCPPRVANVDVKTVEEWLDGVEKFVKRATNPEIQPVEAVPWF</sequence>
<gene>
    <name evidence="1" type="ORF">TRFO_14055</name>
</gene>